<evidence type="ECO:0000256" key="2">
    <source>
        <dbReference type="ARBA" id="ARBA00004141"/>
    </source>
</evidence>
<keyword evidence="7" id="KW-0408">Iron</keyword>
<feature type="transmembrane region" description="Helical" evidence="12">
    <location>
        <begin position="102"/>
        <end position="124"/>
    </location>
</feature>
<dbReference type="EMBL" id="AUZX01008915">
    <property type="protein sequence ID" value="EQD53665.1"/>
    <property type="molecule type" value="Genomic_DNA"/>
</dbReference>
<evidence type="ECO:0000256" key="6">
    <source>
        <dbReference type="ARBA" id="ARBA00023002"/>
    </source>
</evidence>
<keyword evidence="5 12" id="KW-1133">Transmembrane helix</keyword>
<keyword evidence="8" id="KW-0350">Heme biosynthesis</keyword>
<keyword evidence="4" id="KW-0479">Metal-binding</keyword>
<feature type="non-terminal residue" evidence="13">
    <location>
        <position position="176"/>
    </location>
</feature>
<protein>
    <submittedName>
        <fullName evidence="13">Cytochrome c oxidase assembly protein</fullName>
    </submittedName>
</protein>
<proteinExistence type="predicted"/>
<comment type="catalytic activity">
    <reaction evidence="11">
        <text>Fe(II)-heme o + 2 A + H2O = Fe(II)-heme a + 2 AH2</text>
        <dbReference type="Rhea" id="RHEA:63388"/>
        <dbReference type="ChEBI" id="CHEBI:13193"/>
        <dbReference type="ChEBI" id="CHEBI:15377"/>
        <dbReference type="ChEBI" id="CHEBI:17499"/>
        <dbReference type="ChEBI" id="CHEBI:60530"/>
        <dbReference type="ChEBI" id="CHEBI:61715"/>
        <dbReference type="EC" id="1.17.99.9"/>
    </reaction>
    <physiologicalReaction direction="left-to-right" evidence="11">
        <dbReference type="Rhea" id="RHEA:63389"/>
    </physiologicalReaction>
</comment>
<dbReference type="GO" id="GO:0046872">
    <property type="term" value="F:metal ion binding"/>
    <property type="evidence" value="ECO:0007669"/>
    <property type="project" value="UniProtKB-KW"/>
</dbReference>
<dbReference type="InterPro" id="IPR003780">
    <property type="entry name" value="COX15/CtaA_fam"/>
</dbReference>
<evidence type="ECO:0000256" key="1">
    <source>
        <dbReference type="ARBA" id="ARBA00001970"/>
    </source>
</evidence>
<reference evidence="13" key="2">
    <citation type="journal article" date="2014" name="ISME J.">
        <title>Microbial stratification in low pH oxic and suboxic macroscopic growths along an acid mine drainage.</title>
        <authorList>
            <person name="Mendez-Garcia C."/>
            <person name="Mesa V."/>
            <person name="Sprenger R.R."/>
            <person name="Richter M."/>
            <person name="Diez M.S."/>
            <person name="Solano J."/>
            <person name="Bargiela R."/>
            <person name="Golyshina O.V."/>
            <person name="Manteca A."/>
            <person name="Ramos J.L."/>
            <person name="Gallego J.R."/>
            <person name="Llorente I."/>
            <person name="Martins Dos Santos V.A."/>
            <person name="Jensen O.N."/>
            <person name="Pelaez A.I."/>
            <person name="Sanchez J."/>
            <person name="Ferrer M."/>
        </authorList>
    </citation>
    <scope>NUCLEOTIDE SEQUENCE</scope>
</reference>
<name>T1BHQ4_9ZZZZ</name>
<dbReference type="Pfam" id="PF02628">
    <property type="entry name" value="COX15-CtaA"/>
    <property type="match status" value="1"/>
</dbReference>
<evidence type="ECO:0000256" key="3">
    <source>
        <dbReference type="ARBA" id="ARBA00022692"/>
    </source>
</evidence>
<comment type="pathway">
    <text evidence="10">Porphyrin-containing compound metabolism; heme A biosynthesis; heme A from heme O: step 1/1.</text>
</comment>
<comment type="subcellular location">
    <subcellularLocation>
        <location evidence="2">Membrane</location>
        <topology evidence="2">Multi-pass membrane protein</topology>
    </subcellularLocation>
</comment>
<dbReference type="GO" id="GO:0016020">
    <property type="term" value="C:membrane"/>
    <property type="evidence" value="ECO:0007669"/>
    <property type="project" value="UniProtKB-SubCell"/>
</dbReference>
<gene>
    <name evidence="13" type="ORF">B1A_12297</name>
</gene>
<dbReference type="PANTHER" id="PTHR23289">
    <property type="entry name" value="CYTOCHROME C OXIDASE ASSEMBLY PROTEIN COX15"/>
    <property type="match status" value="1"/>
</dbReference>
<evidence type="ECO:0000256" key="8">
    <source>
        <dbReference type="ARBA" id="ARBA00023133"/>
    </source>
</evidence>
<dbReference type="AlphaFoldDB" id="T1BHQ4"/>
<dbReference type="GO" id="GO:0120547">
    <property type="term" value="F:heme A synthase activity"/>
    <property type="evidence" value="ECO:0007669"/>
    <property type="project" value="UniProtKB-EC"/>
</dbReference>
<evidence type="ECO:0000313" key="13">
    <source>
        <dbReference type="EMBL" id="EQD53665.1"/>
    </source>
</evidence>
<feature type="transmembrane region" description="Helical" evidence="12">
    <location>
        <begin position="136"/>
        <end position="155"/>
    </location>
</feature>
<comment type="caution">
    <text evidence="13">The sequence shown here is derived from an EMBL/GenBank/DDBJ whole genome shotgun (WGS) entry which is preliminary data.</text>
</comment>
<dbReference type="PANTHER" id="PTHR23289:SF2">
    <property type="entry name" value="CYTOCHROME C OXIDASE ASSEMBLY PROTEIN COX15 HOMOLOG"/>
    <property type="match status" value="1"/>
</dbReference>
<evidence type="ECO:0000256" key="9">
    <source>
        <dbReference type="ARBA" id="ARBA00023136"/>
    </source>
</evidence>
<dbReference type="InterPro" id="IPR023754">
    <property type="entry name" value="HemeA_Synthase_type2"/>
</dbReference>
<sequence>MVVLGGATRLSGAGLSIMEWAPISGALPPLSEAEWRRLFALYQQIPQYRLLHEGMGLDGFRHLFWLEWLHRLWGRLLGVAFLLPLLGFWLSGRLRPALRARLALIFALGAMQGAVGWFMVASGFFPDSIAVAAPRLVIHLGLALLLYAVIFWTALSEFMAGGDRPGGRSAGAARGA</sequence>
<evidence type="ECO:0000256" key="7">
    <source>
        <dbReference type="ARBA" id="ARBA00023004"/>
    </source>
</evidence>
<dbReference type="GO" id="GO:0006784">
    <property type="term" value="P:heme A biosynthetic process"/>
    <property type="evidence" value="ECO:0007669"/>
    <property type="project" value="InterPro"/>
</dbReference>
<keyword evidence="3 12" id="KW-0812">Transmembrane</keyword>
<comment type="cofactor">
    <cofactor evidence="1">
        <name>heme b</name>
        <dbReference type="ChEBI" id="CHEBI:60344"/>
    </cofactor>
</comment>
<accession>T1BHQ4</accession>
<evidence type="ECO:0000256" key="5">
    <source>
        <dbReference type="ARBA" id="ARBA00022989"/>
    </source>
</evidence>
<evidence type="ECO:0000256" key="11">
    <source>
        <dbReference type="ARBA" id="ARBA00048044"/>
    </source>
</evidence>
<evidence type="ECO:0000256" key="12">
    <source>
        <dbReference type="SAM" id="Phobius"/>
    </source>
</evidence>
<evidence type="ECO:0000256" key="4">
    <source>
        <dbReference type="ARBA" id="ARBA00022723"/>
    </source>
</evidence>
<keyword evidence="6" id="KW-0560">Oxidoreductase</keyword>
<feature type="transmembrane region" description="Helical" evidence="12">
    <location>
        <begin position="72"/>
        <end position="90"/>
    </location>
</feature>
<reference evidence="13" key="1">
    <citation type="submission" date="2013-08" db="EMBL/GenBank/DDBJ databases">
        <authorList>
            <person name="Mendez C."/>
            <person name="Richter M."/>
            <person name="Ferrer M."/>
            <person name="Sanchez J."/>
        </authorList>
    </citation>
    <scope>NUCLEOTIDE SEQUENCE</scope>
</reference>
<keyword evidence="9 12" id="KW-0472">Membrane</keyword>
<organism evidence="13">
    <name type="scientific">mine drainage metagenome</name>
    <dbReference type="NCBI Taxonomy" id="410659"/>
    <lineage>
        <taxon>unclassified sequences</taxon>
        <taxon>metagenomes</taxon>
        <taxon>ecological metagenomes</taxon>
    </lineage>
</organism>
<evidence type="ECO:0000256" key="10">
    <source>
        <dbReference type="ARBA" id="ARBA00044501"/>
    </source>
</evidence>